<feature type="region of interest" description="Disordered" evidence="1">
    <location>
        <begin position="294"/>
        <end position="380"/>
    </location>
</feature>
<evidence type="ECO:0000313" key="4">
    <source>
        <dbReference type="RefSeq" id="XP_014488864.1"/>
    </source>
</evidence>
<organism evidence="3 6">
    <name type="scientific">Dinoponera quadriceps</name>
    <name type="common">South American ant</name>
    <dbReference type="NCBI Taxonomy" id="609295"/>
    <lineage>
        <taxon>Eukaryota</taxon>
        <taxon>Metazoa</taxon>
        <taxon>Ecdysozoa</taxon>
        <taxon>Arthropoda</taxon>
        <taxon>Hexapoda</taxon>
        <taxon>Insecta</taxon>
        <taxon>Pterygota</taxon>
        <taxon>Neoptera</taxon>
        <taxon>Endopterygota</taxon>
        <taxon>Hymenoptera</taxon>
        <taxon>Apocrita</taxon>
        <taxon>Aculeata</taxon>
        <taxon>Formicoidea</taxon>
        <taxon>Formicidae</taxon>
        <taxon>Ponerinae</taxon>
        <taxon>Ponerini</taxon>
        <taxon>Dinoponera</taxon>
    </lineage>
</organism>
<feature type="compositionally biased region" description="Polar residues" evidence="1">
    <location>
        <begin position="327"/>
        <end position="342"/>
    </location>
</feature>
<dbReference type="GO" id="GO:0008017">
    <property type="term" value="F:microtubule binding"/>
    <property type="evidence" value="ECO:0007669"/>
    <property type="project" value="TreeGrafter"/>
</dbReference>
<evidence type="ECO:0000313" key="7">
    <source>
        <dbReference type="RefSeq" id="XP_014488868.1"/>
    </source>
</evidence>
<dbReference type="GeneID" id="106752029"/>
<feature type="compositionally biased region" description="Basic and acidic residues" evidence="1">
    <location>
        <begin position="415"/>
        <end position="432"/>
    </location>
</feature>
<feature type="region of interest" description="Disordered" evidence="1">
    <location>
        <begin position="472"/>
        <end position="504"/>
    </location>
</feature>
<dbReference type="InterPro" id="IPR004345">
    <property type="entry name" value="TB2_DP1_HVA22"/>
</dbReference>
<dbReference type="AlphaFoldDB" id="A0A6P3YGE8"/>
<feature type="compositionally biased region" description="Basic and acidic residues" evidence="1">
    <location>
        <begin position="486"/>
        <end position="502"/>
    </location>
</feature>
<feature type="compositionally biased region" description="Low complexity" evidence="1">
    <location>
        <begin position="702"/>
        <end position="715"/>
    </location>
</feature>
<name>A0A6P3YGE8_DINQU</name>
<feature type="compositionally biased region" description="Acidic residues" evidence="1">
    <location>
        <begin position="608"/>
        <end position="618"/>
    </location>
</feature>
<evidence type="ECO:0000313" key="9">
    <source>
        <dbReference type="RefSeq" id="XP_014488870.1"/>
    </source>
</evidence>
<proteinExistence type="predicted"/>
<feature type="region of interest" description="Disordered" evidence="1">
    <location>
        <begin position="406"/>
        <end position="444"/>
    </location>
</feature>
<dbReference type="RefSeq" id="XP_014488867.1">
    <property type="nucleotide sequence ID" value="XM_014633381.1"/>
</dbReference>
<evidence type="ECO:0000256" key="1">
    <source>
        <dbReference type="SAM" id="MobiDB-lite"/>
    </source>
</evidence>
<dbReference type="RefSeq" id="XP_014488868.1">
    <property type="nucleotide sequence ID" value="XM_014633382.1"/>
</dbReference>
<dbReference type="GO" id="GO:0005789">
    <property type="term" value="C:endoplasmic reticulum membrane"/>
    <property type="evidence" value="ECO:0007669"/>
    <property type="project" value="TreeGrafter"/>
</dbReference>
<evidence type="ECO:0000313" key="5">
    <source>
        <dbReference type="RefSeq" id="XP_014488866.1"/>
    </source>
</evidence>
<evidence type="ECO:0000313" key="8">
    <source>
        <dbReference type="RefSeq" id="XP_014488869.1"/>
    </source>
</evidence>
<reference evidence="4 5" key="1">
    <citation type="submission" date="2025-04" db="UniProtKB">
        <authorList>
            <consortium name="RefSeq"/>
        </authorList>
    </citation>
    <scope>IDENTIFICATION</scope>
</reference>
<dbReference type="RefSeq" id="XP_014488866.1">
    <property type="nucleotide sequence ID" value="XM_014633380.1"/>
</dbReference>
<accession>A0A6P3YGE8</accession>
<feature type="compositionally biased region" description="Low complexity" evidence="1">
    <location>
        <begin position="369"/>
        <end position="380"/>
    </location>
</feature>
<dbReference type="PANTHER" id="PTHR12300">
    <property type="entry name" value="HVA22-LIKE PROTEINS"/>
    <property type="match status" value="1"/>
</dbReference>
<evidence type="ECO:0000256" key="2">
    <source>
        <dbReference type="SAM" id="Phobius"/>
    </source>
</evidence>
<evidence type="ECO:0000313" key="6">
    <source>
        <dbReference type="RefSeq" id="XP_014488867.1"/>
    </source>
</evidence>
<dbReference type="Proteomes" id="UP000515204">
    <property type="component" value="Unplaced"/>
</dbReference>
<keyword evidence="2" id="KW-1133">Transmembrane helix</keyword>
<feature type="region of interest" description="Disordered" evidence="1">
    <location>
        <begin position="232"/>
        <end position="282"/>
    </location>
</feature>
<feature type="compositionally biased region" description="Basic and acidic residues" evidence="1">
    <location>
        <begin position="235"/>
        <end position="260"/>
    </location>
</feature>
<feature type="compositionally biased region" description="Basic residues" evidence="1">
    <location>
        <begin position="261"/>
        <end position="270"/>
    </location>
</feature>
<dbReference type="GO" id="GO:0071782">
    <property type="term" value="C:endoplasmic reticulum tubular network"/>
    <property type="evidence" value="ECO:0007669"/>
    <property type="project" value="TreeGrafter"/>
</dbReference>
<feature type="transmembrane region" description="Helical" evidence="2">
    <location>
        <begin position="115"/>
        <end position="139"/>
    </location>
</feature>
<dbReference type="Pfam" id="PF03134">
    <property type="entry name" value="TB2_DP1_HVA22"/>
    <property type="match status" value="1"/>
</dbReference>
<feature type="compositionally biased region" description="Basic and acidic residues" evidence="1">
    <location>
        <begin position="687"/>
        <end position="700"/>
    </location>
</feature>
<dbReference type="RefSeq" id="XP_014488870.1">
    <property type="nucleotide sequence ID" value="XM_014633384.1"/>
</dbReference>
<keyword evidence="2" id="KW-0812">Transmembrane</keyword>
<gene>
    <name evidence="4 5 6 7 8 9" type="primary">LOC106752029</name>
</gene>
<sequence length="823" mass="91934">MEPKRNHRSLTDILEMDNSRSKELSVVSIHKPGTFEILARQTMAWCRYWIQTFPVRMTLNNIGLLTVILAIVLPRSFIYRLVYPIFRLVFGTLYPAYASYKAVRTKNVKEYVKWMMYWIVFALFTCAETFTDVFFSFWFPFYYEIKIILVLWLLSPATKGSSILYRRFVHPALIRREAEIDEALARATEQGYTAVLHLGTKGVNYATTVLMQTAIKGGGGLVQQLRKSYSLSDLTGEKEDENRNTPDTHDETDMQAEPRRREHVGRRGYSPRRTQSSSNRVEMYFSEVDVDVRQPRPREPIASLTNIRSSDDISSGYSSGEALQSHRAISQGDSLVRTSSVGARTRAKPRSTAKKTPEDRDEDFDRIDLSPLENTSLPSSLNLLTPEQALELLLLLSQNNSKDRQTLECTATRGDNGERSADANRSAAKIDESSSSAESNGDFVDVDSQTVQTIEIENISTENLPVAALTKSNVADQARGPTSDPESEHVSVKESDFRRDEADSPIEYIDDEVKADRTVFPSSLPDVAPVTDDICQQRFDQLKQLLDDAHRAVTGIVSSREDLSTVGEGKERDVQRAVTPSSSTCNLDGDNRAGKYHKKPAPRAPLVDQEDDVQENDEAESALKATLVIKTGTLRTFSNADVKKDVFLAHAPDTISTKRKKKSGRLRAKESFSKLLTIPKNIFHSAFHKEQNEPSSKEEDSSSTFSETSGSASRSDSVCSQMFVDASTKLPSPSKQGADVEEIPLRPERDDGDPEKNIDSERADRRIVALGKAEAGLEKIDKVDEDAMKNTGMLGKKSAGNRSDPEVREISVRAGRKEIVTDI</sequence>
<keyword evidence="2" id="KW-0472">Membrane</keyword>
<dbReference type="OrthoDB" id="10009287at2759"/>
<feature type="compositionally biased region" description="Basic and acidic residues" evidence="1">
    <location>
        <begin position="743"/>
        <end position="764"/>
    </location>
</feature>
<dbReference type="GO" id="GO:0071786">
    <property type="term" value="P:endoplasmic reticulum tubular network organization"/>
    <property type="evidence" value="ECO:0007669"/>
    <property type="project" value="TreeGrafter"/>
</dbReference>
<feature type="region of interest" description="Disordered" evidence="1">
    <location>
        <begin position="580"/>
        <end position="618"/>
    </location>
</feature>
<protein>
    <submittedName>
        <fullName evidence="4 5">Uncharacterized protein LOC106752029 isoform X1</fullName>
    </submittedName>
</protein>
<dbReference type="RefSeq" id="XP_014488864.1">
    <property type="nucleotide sequence ID" value="XM_014633378.1"/>
</dbReference>
<dbReference type="RefSeq" id="XP_014488869.1">
    <property type="nucleotide sequence ID" value="XM_014633383.1"/>
</dbReference>
<keyword evidence="3" id="KW-1185">Reference proteome</keyword>
<dbReference type="GO" id="GO:0005881">
    <property type="term" value="C:cytoplasmic microtubule"/>
    <property type="evidence" value="ECO:0007669"/>
    <property type="project" value="TreeGrafter"/>
</dbReference>
<evidence type="ECO:0000313" key="3">
    <source>
        <dbReference type="Proteomes" id="UP000515204"/>
    </source>
</evidence>
<feature type="transmembrane region" description="Helical" evidence="2">
    <location>
        <begin position="84"/>
        <end position="103"/>
    </location>
</feature>
<feature type="region of interest" description="Disordered" evidence="1">
    <location>
        <begin position="686"/>
        <end position="764"/>
    </location>
</feature>
<dbReference type="KEGG" id="dqu:106752029"/>
<feature type="transmembrane region" description="Helical" evidence="2">
    <location>
        <begin position="57"/>
        <end position="78"/>
    </location>
</feature>
<dbReference type="PANTHER" id="PTHR12300:SF117">
    <property type="entry name" value="LP05237P-RELATED"/>
    <property type="match status" value="1"/>
</dbReference>